<feature type="non-terminal residue" evidence="2">
    <location>
        <position position="1"/>
    </location>
</feature>
<proteinExistence type="predicted"/>
<dbReference type="EMBL" id="CACRXK020000096">
    <property type="protein sequence ID" value="CAB3978200.1"/>
    <property type="molecule type" value="Genomic_DNA"/>
</dbReference>
<dbReference type="AlphaFoldDB" id="A0A7D9D6J9"/>
<name>A0A7D9D6J9_PARCT</name>
<evidence type="ECO:0000313" key="3">
    <source>
        <dbReference type="Proteomes" id="UP001152795"/>
    </source>
</evidence>
<protein>
    <submittedName>
        <fullName evidence="2">Uncharacterized protein</fullName>
    </submittedName>
</protein>
<evidence type="ECO:0000256" key="1">
    <source>
        <dbReference type="SAM" id="MobiDB-lite"/>
    </source>
</evidence>
<gene>
    <name evidence="2" type="ORF">PACLA_8A067652</name>
</gene>
<keyword evidence="3" id="KW-1185">Reference proteome</keyword>
<reference evidence="2" key="1">
    <citation type="submission" date="2020-04" db="EMBL/GenBank/DDBJ databases">
        <authorList>
            <person name="Alioto T."/>
            <person name="Alioto T."/>
            <person name="Gomez Garrido J."/>
        </authorList>
    </citation>
    <scope>NUCLEOTIDE SEQUENCE</scope>
    <source>
        <strain evidence="2">A484AB</strain>
    </source>
</reference>
<organism evidence="2 3">
    <name type="scientific">Paramuricea clavata</name>
    <name type="common">Red gorgonian</name>
    <name type="synonym">Violescent sea-whip</name>
    <dbReference type="NCBI Taxonomy" id="317549"/>
    <lineage>
        <taxon>Eukaryota</taxon>
        <taxon>Metazoa</taxon>
        <taxon>Cnidaria</taxon>
        <taxon>Anthozoa</taxon>
        <taxon>Octocorallia</taxon>
        <taxon>Malacalcyonacea</taxon>
        <taxon>Plexauridae</taxon>
        <taxon>Paramuricea</taxon>
    </lineage>
</organism>
<feature type="compositionally biased region" description="Polar residues" evidence="1">
    <location>
        <begin position="1"/>
        <end position="24"/>
    </location>
</feature>
<sequence length="162" mass="18511">RLQNKSEGQKSKPSASQPRLSSQSRDIKSNKGKRQSLLPTYKQFAKRKSEERQKQKSKKGGKSIIAKKIPGTEDEFILKSYKEWLGKSYSRLTLYLSPVAPLSEKDTYEDEDEDEESDILMTMDENNFPETDAVNTCGEKECDSADESPFEDISFFIATDFM</sequence>
<dbReference type="Proteomes" id="UP001152795">
    <property type="component" value="Unassembled WGS sequence"/>
</dbReference>
<accession>A0A7D9D6J9</accession>
<evidence type="ECO:0000313" key="2">
    <source>
        <dbReference type="EMBL" id="CAB3978200.1"/>
    </source>
</evidence>
<feature type="region of interest" description="Disordered" evidence="1">
    <location>
        <begin position="1"/>
        <end position="65"/>
    </location>
</feature>
<comment type="caution">
    <text evidence="2">The sequence shown here is derived from an EMBL/GenBank/DDBJ whole genome shotgun (WGS) entry which is preliminary data.</text>
</comment>